<feature type="transmembrane region" description="Helical" evidence="6">
    <location>
        <begin position="422"/>
        <end position="444"/>
    </location>
</feature>
<dbReference type="GO" id="GO:0055085">
    <property type="term" value="P:transmembrane transport"/>
    <property type="evidence" value="ECO:0007669"/>
    <property type="project" value="InterPro"/>
</dbReference>
<organism evidence="8 9">
    <name type="scientific">Enterocloster asparagiformis</name>
    <dbReference type="NCBI Taxonomy" id="333367"/>
    <lineage>
        <taxon>Bacteria</taxon>
        <taxon>Bacillati</taxon>
        <taxon>Bacillota</taxon>
        <taxon>Clostridia</taxon>
        <taxon>Lachnospirales</taxon>
        <taxon>Lachnospiraceae</taxon>
        <taxon>Enterocloster</taxon>
    </lineage>
</organism>
<sequence length="446" mass="48208">MNTTLVAIGFAMVIILIALLLSGKTVPMVAFVLVSFVGALLAGFSLPDISTFVGDGVKTVINSVGMAMFATAFFTIMTSIGVFDPLVRFLSKYAGNVTIIFLITYLIATVGHFDTGTTSTILLTIPMMLPLYRKFHIRVEWMFLMIGMAVAMMNLLPMGGGIIGLSAVSGIDVGVLFNQIVPVIAVGWGINIILIVAVYSKMEKKRIAKMSDESKRAQDDEYRALLEVGRKGTELQEIKMDLKYWANLILTLVTVAVVFMDIVRAYFVFMIAFMIALLLNYKGNKAKQDVVKLCAGNCYPIAAVMMCAGVFVGVMSGSGMLTEMAGFIVSLIPDSMHSVYNVLLAVICTPMSIALGSQAYYYGFSPLLLEVGTTMGVSTLSTIATLQITQNAFGFITPVSAVNHLACGMLGRDIKDVFRFCFPKLLLMLAIQFTLSILVGLIAMGA</sequence>
<feature type="domain" description="Citrate transporter-like" evidence="7">
    <location>
        <begin position="17"/>
        <end position="378"/>
    </location>
</feature>
<comment type="caution">
    <text evidence="8">The sequence shown here is derived from an EMBL/GenBank/DDBJ whole genome shotgun (WGS) entry which is preliminary data.</text>
</comment>
<keyword evidence="2" id="KW-0813">Transport</keyword>
<accession>A0A413FCP2</accession>
<name>A0A413FCP2_9FIRM</name>
<feature type="transmembrane region" description="Helical" evidence="6">
    <location>
        <begin position="6"/>
        <end position="22"/>
    </location>
</feature>
<gene>
    <name evidence="8" type="ORF">DWV29_17145</name>
</gene>
<reference evidence="8 9" key="1">
    <citation type="submission" date="2018-08" db="EMBL/GenBank/DDBJ databases">
        <title>A genome reference for cultivated species of the human gut microbiota.</title>
        <authorList>
            <person name="Zou Y."/>
            <person name="Xue W."/>
            <person name="Luo G."/>
        </authorList>
    </citation>
    <scope>NUCLEOTIDE SEQUENCE [LARGE SCALE GENOMIC DNA]</scope>
    <source>
        <strain evidence="8 9">AF04-15</strain>
    </source>
</reference>
<feature type="transmembrane region" description="Helical" evidence="6">
    <location>
        <begin position="242"/>
        <end position="259"/>
    </location>
</feature>
<feature type="transmembrane region" description="Helical" evidence="6">
    <location>
        <begin position="93"/>
        <end position="110"/>
    </location>
</feature>
<feature type="transmembrane region" description="Helical" evidence="6">
    <location>
        <begin position="116"/>
        <end position="132"/>
    </location>
</feature>
<feature type="transmembrane region" description="Helical" evidence="6">
    <location>
        <begin position="180"/>
        <end position="200"/>
    </location>
</feature>
<evidence type="ECO:0000259" key="7">
    <source>
        <dbReference type="Pfam" id="PF03600"/>
    </source>
</evidence>
<evidence type="ECO:0000256" key="4">
    <source>
        <dbReference type="ARBA" id="ARBA00022989"/>
    </source>
</evidence>
<dbReference type="GO" id="GO:0016020">
    <property type="term" value="C:membrane"/>
    <property type="evidence" value="ECO:0007669"/>
    <property type="project" value="UniProtKB-SubCell"/>
</dbReference>
<evidence type="ECO:0000256" key="2">
    <source>
        <dbReference type="ARBA" id="ARBA00022448"/>
    </source>
</evidence>
<comment type="subcellular location">
    <subcellularLocation>
        <location evidence="1">Membrane</location>
        <topology evidence="1">Multi-pass membrane protein</topology>
    </subcellularLocation>
</comment>
<dbReference type="AlphaFoldDB" id="A0A413FCP2"/>
<feature type="transmembrane region" description="Helical" evidence="6">
    <location>
        <begin position="338"/>
        <end position="355"/>
    </location>
</feature>
<dbReference type="RefSeq" id="WP_007712689.1">
    <property type="nucleotide sequence ID" value="NZ_QSBM01000013.1"/>
</dbReference>
<proteinExistence type="predicted"/>
<evidence type="ECO:0000256" key="6">
    <source>
        <dbReference type="SAM" id="Phobius"/>
    </source>
</evidence>
<feature type="transmembrane region" description="Helical" evidence="6">
    <location>
        <begin position="144"/>
        <end position="168"/>
    </location>
</feature>
<feature type="transmembrane region" description="Helical" evidence="6">
    <location>
        <begin position="29"/>
        <end position="46"/>
    </location>
</feature>
<dbReference type="InterPro" id="IPR004680">
    <property type="entry name" value="Cit_transptr-like_dom"/>
</dbReference>
<evidence type="ECO:0000313" key="9">
    <source>
        <dbReference type="Proteomes" id="UP000283880"/>
    </source>
</evidence>
<dbReference type="OrthoDB" id="5329450at2"/>
<feature type="transmembrane region" description="Helical" evidence="6">
    <location>
        <begin position="293"/>
        <end position="318"/>
    </location>
</feature>
<dbReference type="EMBL" id="QSBM01000013">
    <property type="protein sequence ID" value="RGX27380.1"/>
    <property type="molecule type" value="Genomic_DNA"/>
</dbReference>
<keyword evidence="3 6" id="KW-0812">Transmembrane</keyword>
<evidence type="ECO:0000256" key="5">
    <source>
        <dbReference type="ARBA" id="ARBA00023136"/>
    </source>
</evidence>
<keyword evidence="4 6" id="KW-1133">Transmembrane helix</keyword>
<evidence type="ECO:0000313" key="8">
    <source>
        <dbReference type="EMBL" id="RGX27380.1"/>
    </source>
</evidence>
<evidence type="ECO:0000256" key="1">
    <source>
        <dbReference type="ARBA" id="ARBA00004141"/>
    </source>
</evidence>
<dbReference type="Proteomes" id="UP000283880">
    <property type="component" value="Unassembled WGS sequence"/>
</dbReference>
<feature type="transmembrane region" description="Helical" evidence="6">
    <location>
        <begin position="66"/>
        <end position="86"/>
    </location>
</feature>
<evidence type="ECO:0000256" key="3">
    <source>
        <dbReference type="ARBA" id="ARBA00022692"/>
    </source>
</evidence>
<dbReference type="Pfam" id="PF03600">
    <property type="entry name" value="CitMHS"/>
    <property type="match status" value="1"/>
</dbReference>
<keyword evidence="5 6" id="KW-0472">Membrane</keyword>
<protein>
    <recommendedName>
        <fullName evidence="7">Citrate transporter-like domain-containing protein</fullName>
    </recommendedName>
</protein>